<feature type="domain" description="Dienelactone hydrolase" evidence="1">
    <location>
        <begin position="31"/>
        <end position="292"/>
    </location>
</feature>
<evidence type="ECO:0000313" key="2">
    <source>
        <dbReference type="EMBL" id="KAK3900086.1"/>
    </source>
</evidence>
<reference evidence="2" key="1">
    <citation type="journal article" date="2023" name="Mol. Phylogenet. Evol.">
        <title>Genome-scale phylogeny and comparative genomics of the fungal order Sordariales.</title>
        <authorList>
            <person name="Hensen N."/>
            <person name="Bonometti L."/>
            <person name="Westerberg I."/>
            <person name="Brannstrom I.O."/>
            <person name="Guillou S."/>
            <person name="Cros-Aarteil S."/>
            <person name="Calhoun S."/>
            <person name="Haridas S."/>
            <person name="Kuo A."/>
            <person name="Mondo S."/>
            <person name="Pangilinan J."/>
            <person name="Riley R."/>
            <person name="LaButti K."/>
            <person name="Andreopoulos B."/>
            <person name="Lipzen A."/>
            <person name="Chen C."/>
            <person name="Yan M."/>
            <person name="Daum C."/>
            <person name="Ng V."/>
            <person name="Clum A."/>
            <person name="Steindorff A."/>
            <person name="Ohm R.A."/>
            <person name="Martin F."/>
            <person name="Silar P."/>
            <person name="Natvig D.O."/>
            <person name="Lalanne C."/>
            <person name="Gautier V."/>
            <person name="Ament-Velasquez S.L."/>
            <person name="Kruys A."/>
            <person name="Hutchinson M.I."/>
            <person name="Powell A.J."/>
            <person name="Barry K."/>
            <person name="Miller A.N."/>
            <person name="Grigoriev I.V."/>
            <person name="Debuchy R."/>
            <person name="Gladieux P."/>
            <person name="Hiltunen Thoren M."/>
            <person name="Johannesson H."/>
        </authorList>
    </citation>
    <scope>NUCLEOTIDE SEQUENCE</scope>
    <source>
        <strain evidence="2">CBS 103.79</strain>
    </source>
</reference>
<dbReference type="Pfam" id="PF01738">
    <property type="entry name" value="DLH"/>
    <property type="match status" value="1"/>
</dbReference>
<dbReference type="PANTHER" id="PTHR17630:SF105">
    <property type="entry name" value="DIENELACTONE HYDROLASE FAMILY PROTEIN (AFU_ORTHOLOGUE AFUA_4G08790)"/>
    <property type="match status" value="1"/>
</dbReference>
<dbReference type="Proteomes" id="UP001303889">
    <property type="component" value="Unassembled WGS sequence"/>
</dbReference>
<dbReference type="Gene3D" id="3.40.50.1820">
    <property type="entry name" value="alpha/beta hydrolase"/>
    <property type="match status" value="1"/>
</dbReference>
<keyword evidence="3" id="KW-1185">Reference proteome</keyword>
<dbReference type="PANTHER" id="PTHR17630">
    <property type="entry name" value="DIENELACTONE HYDROLASE"/>
    <property type="match status" value="1"/>
</dbReference>
<reference evidence="2" key="2">
    <citation type="submission" date="2023-05" db="EMBL/GenBank/DDBJ databases">
        <authorList>
            <consortium name="Lawrence Berkeley National Laboratory"/>
            <person name="Steindorff A."/>
            <person name="Hensen N."/>
            <person name="Bonometti L."/>
            <person name="Westerberg I."/>
            <person name="Brannstrom I.O."/>
            <person name="Guillou S."/>
            <person name="Cros-Aarteil S."/>
            <person name="Calhoun S."/>
            <person name="Haridas S."/>
            <person name="Kuo A."/>
            <person name="Mondo S."/>
            <person name="Pangilinan J."/>
            <person name="Riley R."/>
            <person name="Labutti K."/>
            <person name="Andreopoulos B."/>
            <person name="Lipzen A."/>
            <person name="Chen C."/>
            <person name="Yanf M."/>
            <person name="Daum C."/>
            <person name="Ng V."/>
            <person name="Clum A."/>
            <person name="Ohm R."/>
            <person name="Martin F."/>
            <person name="Silar P."/>
            <person name="Natvig D."/>
            <person name="Lalanne C."/>
            <person name="Gautier V."/>
            <person name="Ament-Velasquez S.L."/>
            <person name="Kruys A."/>
            <person name="Hutchinson M.I."/>
            <person name="Powell A.J."/>
            <person name="Barry K."/>
            <person name="Miller A.N."/>
            <person name="Grigoriev I.V."/>
            <person name="Debuchy R."/>
            <person name="Gladieux P."/>
            <person name="Thoren M.H."/>
            <person name="Johannesson H."/>
        </authorList>
    </citation>
    <scope>NUCLEOTIDE SEQUENCE</scope>
    <source>
        <strain evidence="2">CBS 103.79</strain>
    </source>
</reference>
<sequence length="296" mass="32139">MQAPMCPDCFTGTLRGDVTPTGTEQTVHGLPTYVALPGDGVAPVGTVVIITDAFGWTLRNTRALADAYAQRVPCTVYVPDFMNGHAIPTSALTQIEAPPPPSTSNPLLRTLRKARHTLPLLPSFLPFILHNHRSAAHPRVLSFLTTLRTASPTTKLGVAGFCWGGLHAVMLTHDAPGNKISVEGEGGKRWVVDCAFTAHPSMLDFPGDVEKVVQPVSVANGEDDEWLGGGRMAKLVGILEAKGKEEGREGWYEAVVYHGAKHGFAVRGDRADPLQRERGEQSEEQAVKWFRRWFTA</sequence>
<organism evidence="2 3">
    <name type="scientific">Staphylotrichum tortipilum</name>
    <dbReference type="NCBI Taxonomy" id="2831512"/>
    <lineage>
        <taxon>Eukaryota</taxon>
        <taxon>Fungi</taxon>
        <taxon>Dikarya</taxon>
        <taxon>Ascomycota</taxon>
        <taxon>Pezizomycotina</taxon>
        <taxon>Sordariomycetes</taxon>
        <taxon>Sordariomycetidae</taxon>
        <taxon>Sordariales</taxon>
        <taxon>Chaetomiaceae</taxon>
        <taxon>Staphylotrichum</taxon>
    </lineage>
</organism>
<comment type="caution">
    <text evidence="2">The sequence shown here is derived from an EMBL/GenBank/DDBJ whole genome shotgun (WGS) entry which is preliminary data.</text>
</comment>
<dbReference type="EMBL" id="MU855707">
    <property type="protein sequence ID" value="KAK3900086.1"/>
    <property type="molecule type" value="Genomic_DNA"/>
</dbReference>
<evidence type="ECO:0000313" key="3">
    <source>
        <dbReference type="Proteomes" id="UP001303889"/>
    </source>
</evidence>
<dbReference type="AlphaFoldDB" id="A0AAN6MH71"/>
<gene>
    <name evidence="2" type="ORF">C8A05DRAFT_45999</name>
</gene>
<dbReference type="InterPro" id="IPR029058">
    <property type="entry name" value="AB_hydrolase_fold"/>
</dbReference>
<dbReference type="SUPFAM" id="SSF53474">
    <property type="entry name" value="alpha/beta-Hydrolases"/>
    <property type="match status" value="1"/>
</dbReference>
<name>A0AAN6MH71_9PEZI</name>
<protein>
    <submittedName>
        <fullName evidence="2">Protein AIM2</fullName>
    </submittedName>
</protein>
<evidence type="ECO:0000259" key="1">
    <source>
        <dbReference type="Pfam" id="PF01738"/>
    </source>
</evidence>
<proteinExistence type="predicted"/>
<dbReference type="InterPro" id="IPR002925">
    <property type="entry name" value="Dienelactn_hydro"/>
</dbReference>
<dbReference type="GO" id="GO:0016787">
    <property type="term" value="F:hydrolase activity"/>
    <property type="evidence" value="ECO:0007669"/>
    <property type="project" value="InterPro"/>
</dbReference>
<accession>A0AAN6MH71</accession>